<dbReference type="CDD" id="cd00093">
    <property type="entry name" value="HTH_XRE"/>
    <property type="match status" value="1"/>
</dbReference>
<dbReference type="Gene3D" id="1.10.260.40">
    <property type="entry name" value="lambda repressor-like DNA-binding domains"/>
    <property type="match status" value="1"/>
</dbReference>
<dbReference type="InterPro" id="IPR010982">
    <property type="entry name" value="Lambda_DNA-bd_dom_sf"/>
</dbReference>
<feature type="domain" description="HTH cro/C1-type" evidence="2">
    <location>
        <begin position="7"/>
        <end position="62"/>
    </location>
</feature>
<dbReference type="PANTHER" id="PTHR46558">
    <property type="entry name" value="TRACRIPTIONAL REGULATORY PROTEIN-RELATED-RELATED"/>
    <property type="match status" value="1"/>
</dbReference>
<dbReference type="PANTHER" id="PTHR46558:SF11">
    <property type="entry name" value="HTH-TYPE TRANSCRIPTIONAL REGULATOR XRE"/>
    <property type="match status" value="1"/>
</dbReference>
<dbReference type="PROSITE" id="PS50943">
    <property type="entry name" value="HTH_CROC1"/>
    <property type="match status" value="1"/>
</dbReference>
<dbReference type="GO" id="GO:0003677">
    <property type="term" value="F:DNA binding"/>
    <property type="evidence" value="ECO:0007669"/>
    <property type="project" value="UniProtKB-KW"/>
</dbReference>
<dbReference type="SUPFAM" id="SSF47413">
    <property type="entry name" value="lambda repressor-like DNA-binding domains"/>
    <property type="match status" value="1"/>
</dbReference>
<dbReference type="SMART" id="SM00530">
    <property type="entry name" value="HTH_XRE"/>
    <property type="match status" value="1"/>
</dbReference>
<dbReference type="InterPro" id="IPR001387">
    <property type="entry name" value="Cro/C1-type_HTH"/>
</dbReference>
<evidence type="ECO:0000313" key="3">
    <source>
        <dbReference type="EMBL" id="DAD79098.1"/>
    </source>
</evidence>
<keyword evidence="1" id="KW-0238">DNA-binding</keyword>
<proteinExistence type="predicted"/>
<reference evidence="3" key="1">
    <citation type="journal article" date="2021" name="Proc. Natl. Acad. Sci. U.S.A.">
        <title>A Catalog of Tens of Thousands of Viruses from Human Metagenomes Reveals Hidden Associations with Chronic Diseases.</title>
        <authorList>
            <person name="Tisza M.J."/>
            <person name="Buck C.B."/>
        </authorList>
    </citation>
    <scope>NUCLEOTIDE SEQUENCE</scope>
    <source>
        <strain evidence="3">CtsDY37</strain>
    </source>
</reference>
<evidence type="ECO:0000256" key="1">
    <source>
        <dbReference type="ARBA" id="ARBA00023125"/>
    </source>
</evidence>
<organism evidence="3">
    <name type="scientific">Siphoviridae sp. ctsDY37</name>
    <dbReference type="NCBI Taxonomy" id="2826483"/>
    <lineage>
        <taxon>Viruses</taxon>
        <taxon>Duplodnaviria</taxon>
        <taxon>Heunggongvirae</taxon>
        <taxon>Uroviricota</taxon>
        <taxon>Caudoviricetes</taxon>
    </lineage>
</organism>
<dbReference type="EMBL" id="BK014859">
    <property type="protein sequence ID" value="DAD79098.1"/>
    <property type="molecule type" value="Genomic_DNA"/>
</dbReference>
<name>A0A8S5MA19_9CAUD</name>
<evidence type="ECO:0000259" key="2">
    <source>
        <dbReference type="PROSITE" id="PS50943"/>
    </source>
</evidence>
<protein>
    <submittedName>
        <fullName evidence="3">Helix-turn-helix XRE-family like protein</fullName>
    </submittedName>
</protein>
<accession>A0A8S5MA19</accession>
<dbReference type="Pfam" id="PF01381">
    <property type="entry name" value="HTH_3"/>
    <property type="match status" value="1"/>
</dbReference>
<sequence>MTTSEIIYQYRREHNLSQDEFGQKVGVNRAAVSKWEKGHVKEMKGKTILNICRLIGVTPYELMGWDEEFNQFGKLSDEVKLIEAIQFQYGKSAVELLGNFTKLNTVGKEKAIENIIDLTSIPKYIIQENVQEKRDVRAL</sequence>